<dbReference type="Proteomes" id="UP001238163">
    <property type="component" value="Unassembled WGS sequence"/>
</dbReference>
<sequence length="609" mass="67883">MSYIVQQRFGKDRVHVYLVDSHRVEGRTYPVQKRVYLGVLDQDASDLLLGRSCPEPTAELVALLQAKGISYSGRKVVHAGRKRLLREREIVLKTLTSCHDVELGRVSLLARLAGDSGLHGSLIRAFGEQDAQRILAAAIFECCEGGALCRLEDWADDTSLRDADLSLSPSSMTRLLQHLGEHSDLRNDFFRAWFKASGNPKALISDTTSISSYAEKLCLAEWGHNRDGEHLPQVNLNMVYSRETHLPLFYRLIHGSIADVTTLINTSQAISKLGLSAYTFSLDRGFFSAENLHYLHNEKLGFTIGVPVSNNREAQRLLDKNRLKFRSFKSIVTFDDTTLHHAADTYVVTKRGRKGEKDSWFAATAHLFLNKCERARQERELAELLHGIMTDFSRTSFSTLEDAQAWLTATAGKSKADLFSVRKATRGPREEGDCAAISKDGDFQVCVAEKTYAATMKNLGMFMVLNSDREANAEETLRDNRSRDCQEKVFDILKNSTGNDRLRSAGDDSVEGRLFLAFIAVTLFKLLENALRKADLLGHVSVNKALDQARKLRAVAYPDGSRIVAEVPLKAREIFEVVAPGMLTALAVDPGSATATARRWQNNVVTSKR</sequence>
<dbReference type="GO" id="GO:0004803">
    <property type="term" value="F:transposase activity"/>
    <property type="evidence" value="ECO:0007669"/>
    <property type="project" value="InterPro"/>
</dbReference>
<proteinExistence type="predicted"/>
<accession>A0AAE3VEJ4</accession>
<evidence type="ECO:0000313" key="5">
    <source>
        <dbReference type="EMBL" id="MDQ0289850.1"/>
    </source>
</evidence>
<dbReference type="GO" id="GO:0003677">
    <property type="term" value="F:DNA binding"/>
    <property type="evidence" value="ECO:0007669"/>
    <property type="project" value="InterPro"/>
</dbReference>
<evidence type="ECO:0000313" key="2">
    <source>
        <dbReference type="EMBL" id="MDQ0288061.1"/>
    </source>
</evidence>
<dbReference type="EMBL" id="JAUSVL010000001">
    <property type="protein sequence ID" value="MDQ0288061.1"/>
    <property type="molecule type" value="Genomic_DNA"/>
</dbReference>
<feature type="domain" description="Transposase IS4-like" evidence="1">
    <location>
        <begin position="220"/>
        <end position="523"/>
    </location>
</feature>
<dbReference type="EMBL" id="JAUSVL010000001">
    <property type="protein sequence ID" value="MDQ0288961.1"/>
    <property type="molecule type" value="Genomic_DNA"/>
</dbReference>
<organism evidence="4 6">
    <name type="scientific">Oligosphaera ethanolica</name>
    <dbReference type="NCBI Taxonomy" id="760260"/>
    <lineage>
        <taxon>Bacteria</taxon>
        <taxon>Pseudomonadati</taxon>
        <taxon>Lentisphaerota</taxon>
        <taxon>Oligosphaeria</taxon>
        <taxon>Oligosphaerales</taxon>
        <taxon>Oligosphaeraceae</taxon>
        <taxon>Oligosphaera</taxon>
    </lineage>
</organism>
<dbReference type="EMBL" id="JAUSVL010000001">
    <property type="protein sequence ID" value="MDQ0289850.1"/>
    <property type="molecule type" value="Genomic_DNA"/>
</dbReference>
<dbReference type="InterPro" id="IPR002559">
    <property type="entry name" value="Transposase_11"/>
</dbReference>
<keyword evidence="6" id="KW-1185">Reference proteome</keyword>
<dbReference type="Pfam" id="PF01609">
    <property type="entry name" value="DDE_Tnp_1"/>
    <property type="match status" value="1"/>
</dbReference>
<dbReference type="PANTHER" id="PTHR34614:SF2">
    <property type="entry name" value="TRANSPOSASE IS4-LIKE DOMAIN-CONTAINING PROTEIN"/>
    <property type="match status" value="1"/>
</dbReference>
<evidence type="ECO:0000313" key="6">
    <source>
        <dbReference type="Proteomes" id="UP001238163"/>
    </source>
</evidence>
<dbReference type="RefSeq" id="WP_307259221.1">
    <property type="nucleotide sequence ID" value="NZ_JAUSVL010000001.1"/>
</dbReference>
<dbReference type="AlphaFoldDB" id="A0AAE3VEJ4"/>
<reference evidence="4" key="1">
    <citation type="submission" date="2023-07" db="EMBL/GenBank/DDBJ databases">
        <title>Genomic Encyclopedia of Type Strains, Phase IV (KMG-IV): sequencing the most valuable type-strain genomes for metagenomic binning, comparative biology and taxonomic classification.</title>
        <authorList>
            <person name="Goeker M."/>
        </authorList>
    </citation>
    <scope>NUCLEOTIDE SEQUENCE</scope>
    <source>
        <strain evidence="4">DSM 24202</strain>
    </source>
</reference>
<dbReference type="GO" id="GO:0006313">
    <property type="term" value="P:DNA transposition"/>
    <property type="evidence" value="ECO:0007669"/>
    <property type="project" value="InterPro"/>
</dbReference>
<protein>
    <submittedName>
        <fullName evidence="4">Transposase</fullName>
    </submittedName>
</protein>
<evidence type="ECO:0000259" key="1">
    <source>
        <dbReference type="Pfam" id="PF01609"/>
    </source>
</evidence>
<dbReference type="PANTHER" id="PTHR34614">
    <property type="match status" value="1"/>
</dbReference>
<evidence type="ECO:0000313" key="4">
    <source>
        <dbReference type="EMBL" id="MDQ0288961.1"/>
    </source>
</evidence>
<dbReference type="EMBL" id="JAUSVL010000001">
    <property type="protein sequence ID" value="MDQ0288585.1"/>
    <property type="molecule type" value="Genomic_DNA"/>
</dbReference>
<evidence type="ECO:0000313" key="3">
    <source>
        <dbReference type="EMBL" id="MDQ0288585.1"/>
    </source>
</evidence>
<comment type="caution">
    <text evidence="4">The sequence shown here is derived from an EMBL/GenBank/DDBJ whole genome shotgun (WGS) entry which is preliminary data.</text>
</comment>
<name>A0AAE3VEJ4_9BACT</name>
<gene>
    <name evidence="2" type="ORF">J3R75_000168</name>
    <name evidence="3" type="ORF">J3R75_000692</name>
    <name evidence="4" type="ORF">J3R75_001068</name>
    <name evidence="5" type="ORF">J3R75_001957</name>
</gene>